<evidence type="ECO:0000256" key="2">
    <source>
        <dbReference type="ARBA" id="ARBA00009070"/>
    </source>
</evidence>
<accession>F0ZUJ8</accession>
<comment type="subcellular location">
    <subcellularLocation>
        <location evidence="1">Mitochondrion</location>
    </subcellularLocation>
</comment>
<dbReference type="GO" id="GO:0005762">
    <property type="term" value="C:mitochondrial large ribosomal subunit"/>
    <property type="evidence" value="ECO:0000318"/>
    <property type="project" value="GO_Central"/>
</dbReference>
<gene>
    <name evidence="9" type="ORF">DICPUDRAFT_57141</name>
</gene>
<feature type="domain" description="Large ribosomal subunit protein mL46 N-terminal" evidence="8">
    <location>
        <begin position="116"/>
        <end position="203"/>
    </location>
</feature>
<evidence type="ECO:0000256" key="5">
    <source>
        <dbReference type="ARBA" id="ARBA00023128"/>
    </source>
</evidence>
<dbReference type="InterPro" id="IPR021757">
    <property type="entry name" value="Ribosomal_mL46_N"/>
</dbReference>
<keyword evidence="4" id="KW-0689">Ribosomal protein</keyword>
<dbReference type="InParanoid" id="F0ZUJ8"/>
<dbReference type="FunCoup" id="F0ZUJ8">
    <property type="interactions" value="52"/>
</dbReference>
<dbReference type="Proteomes" id="UP000001064">
    <property type="component" value="Unassembled WGS sequence"/>
</dbReference>
<dbReference type="STRING" id="5786.F0ZUJ8"/>
<comment type="similarity">
    <text evidence="2">Belongs to the mitochondrion-specific ribosomal protein mL46 family.</text>
</comment>
<evidence type="ECO:0000256" key="6">
    <source>
        <dbReference type="ARBA" id="ARBA00023274"/>
    </source>
</evidence>
<organism evidence="9 10">
    <name type="scientific">Dictyostelium purpureum</name>
    <name type="common">Slime mold</name>
    <dbReference type="NCBI Taxonomy" id="5786"/>
    <lineage>
        <taxon>Eukaryota</taxon>
        <taxon>Amoebozoa</taxon>
        <taxon>Evosea</taxon>
        <taxon>Eumycetozoa</taxon>
        <taxon>Dictyostelia</taxon>
        <taxon>Dictyosteliales</taxon>
        <taxon>Dictyosteliaceae</taxon>
        <taxon>Dictyostelium</taxon>
    </lineage>
</organism>
<reference evidence="10" key="1">
    <citation type="journal article" date="2011" name="Genome Biol.">
        <title>Comparative genomics of the social amoebae Dictyostelium discoideum and Dictyostelium purpureum.</title>
        <authorList>
            <consortium name="US DOE Joint Genome Institute (JGI-PGF)"/>
            <person name="Sucgang R."/>
            <person name="Kuo A."/>
            <person name="Tian X."/>
            <person name="Salerno W."/>
            <person name="Parikh A."/>
            <person name="Feasley C.L."/>
            <person name="Dalin E."/>
            <person name="Tu H."/>
            <person name="Huang E."/>
            <person name="Barry K."/>
            <person name="Lindquist E."/>
            <person name="Shapiro H."/>
            <person name="Bruce D."/>
            <person name="Schmutz J."/>
            <person name="Salamov A."/>
            <person name="Fey P."/>
            <person name="Gaudet P."/>
            <person name="Anjard C."/>
            <person name="Babu M.M."/>
            <person name="Basu S."/>
            <person name="Bushmanova Y."/>
            <person name="van der Wel H."/>
            <person name="Katoh-Kurasawa M."/>
            <person name="Dinh C."/>
            <person name="Coutinho P.M."/>
            <person name="Saito T."/>
            <person name="Elias M."/>
            <person name="Schaap P."/>
            <person name="Kay R.R."/>
            <person name="Henrissat B."/>
            <person name="Eichinger L."/>
            <person name="Rivero F."/>
            <person name="Putnam N.H."/>
            <person name="West C.M."/>
            <person name="Loomis W.F."/>
            <person name="Chisholm R.L."/>
            <person name="Shaulsky G."/>
            <person name="Strassmann J.E."/>
            <person name="Queller D.C."/>
            <person name="Kuspa A."/>
            <person name="Grigoriev I.V."/>
        </authorList>
    </citation>
    <scope>NUCLEOTIDE SEQUENCE [LARGE SCALE GENOMIC DNA]</scope>
    <source>
        <strain evidence="10">QSDP1</strain>
    </source>
</reference>
<evidence type="ECO:0000256" key="7">
    <source>
        <dbReference type="ARBA" id="ARBA00035190"/>
    </source>
</evidence>
<dbReference type="GeneID" id="10507293"/>
<keyword evidence="6" id="KW-0687">Ribonucleoprotein</keyword>
<dbReference type="FunFam" id="3.90.79.10:FF:000018">
    <property type="entry name" value="39S ribosomal protein L46, mitochondrial"/>
    <property type="match status" value="1"/>
</dbReference>
<evidence type="ECO:0000256" key="3">
    <source>
        <dbReference type="ARBA" id="ARBA00022946"/>
    </source>
</evidence>
<name>F0ZUJ8_DICPU</name>
<evidence type="ECO:0000256" key="1">
    <source>
        <dbReference type="ARBA" id="ARBA00004173"/>
    </source>
</evidence>
<dbReference type="EMBL" id="GL871196">
    <property type="protein sequence ID" value="EGC32362.1"/>
    <property type="molecule type" value="Genomic_DNA"/>
</dbReference>
<dbReference type="PANTHER" id="PTHR13124:SF12">
    <property type="entry name" value="LARGE RIBOSOMAL SUBUNIT PROTEIN ML46"/>
    <property type="match status" value="1"/>
</dbReference>
<dbReference type="eggNOG" id="KOG4548">
    <property type="taxonomic scope" value="Eukaryota"/>
</dbReference>
<proteinExistence type="inferred from homology"/>
<dbReference type="PANTHER" id="PTHR13124">
    <property type="entry name" value="39S RIBOSOMAL PROTEIN L46, MITOCHONDRIAL PRECURSOR-RELATED"/>
    <property type="match status" value="1"/>
</dbReference>
<dbReference type="RefSeq" id="XP_003291092.1">
    <property type="nucleotide sequence ID" value="XM_003291044.1"/>
</dbReference>
<dbReference type="AlphaFoldDB" id="F0ZUJ8"/>
<dbReference type="InterPro" id="IPR033650">
    <property type="entry name" value="Ribosomal_mL46_NUDIX"/>
</dbReference>
<keyword evidence="5" id="KW-0496">Mitochondrion</keyword>
<evidence type="ECO:0000259" key="8">
    <source>
        <dbReference type="Pfam" id="PF11788"/>
    </source>
</evidence>
<evidence type="ECO:0000313" key="10">
    <source>
        <dbReference type="Proteomes" id="UP000001064"/>
    </source>
</evidence>
<dbReference type="KEGG" id="dpp:DICPUDRAFT_57141"/>
<dbReference type="VEuPathDB" id="AmoebaDB:DICPUDRAFT_57141"/>
<protein>
    <recommendedName>
        <fullName evidence="7">Large ribosomal subunit protein mL46</fullName>
    </recommendedName>
</protein>
<dbReference type="GO" id="GO:0005743">
    <property type="term" value="C:mitochondrial inner membrane"/>
    <property type="evidence" value="ECO:0007669"/>
    <property type="project" value="UniProtKB-ARBA"/>
</dbReference>
<dbReference type="InterPro" id="IPR015797">
    <property type="entry name" value="NUDIX_hydrolase-like_dom_sf"/>
</dbReference>
<dbReference type="GO" id="GO:0003735">
    <property type="term" value="F:structural constituent of ribosome"/>
    <property type="evidence" value="ECO:0000318"/>
    <property type="project" value="GO_Central"/>
</dbReference>
<keyword evidence="10" id="KW-1185">Reference proteome</keyword>
<evidence type="ECO:0000256" key="4">
    <source>
        <dbReference type="ARBA" id="ARBA00022980"/>
    </source>
</evidence>
<dbReference type="Pfam" id="PF11788">
    <property type="entry name" value="MRP-L46"/>
    <property type="match status" value="1"/>
</dbReference>
<sequence>MMNTLVRNCNKLNIIQNEIRVISIRGYSSDAQAELQKQREEARLDRIKKSKENAKKVDTRNNTEKILEKFDIPRIIDLSDPVYRSHQKNMKEAQKRINKRDESLPKLDSPHAGVFKYTSAVIIERFPSLNPLPTEYEEQYYQSVQRLEEIIRRPPIRMLSIVEDLPEFKIEVKEKKEGEEDAADEFEEDFSNYQPESRLTEDDIKDNRQSLDRKLDKSLYLIIKKAGSRYEWQFPATNWIKGESIKNTAERALRDSVGSKWKYWIPSQSPCGVYKYRVENDVQDLIKAEGIKEFFFRAHYFGGELQFNPKIVEDYKWVSKEELKEYFTGDYYNETHKLIFDDCFMLILTNKKINGNNNFIKNKKFK</sequence>
<dbReference type="OrthoDB" id="414075at2759"/>
<dbReference type="InterPro" id="IPR040008">
    <property type="entry name" value="Ribosomal_mL46"/>
</dbReference>
<dbReference type="OMA" id="IPSQAPC"/>
<dbReference type="CDD" id="cd04661">
    <property type="entry name" value="NUDIX_MRP_L46"/>
    <property type="match status" value="1"/>
</dbReference>
<dbReference type="Gene3D" id="3.90.79.10">
    <property type="entry name" value="Nucleoside Triphosphate Pyrophosphohydrolase"/>
    <property type="match status" value="1"/>
</dbReference>
<dbReference type="SUPFAM" id="SSF55811">
    <property type="entry name" value="Nudix"/>
    <property type="match status" value="1"/>
</dbReference>
<keyword evidence="3" id="KW-0809">Transit peptide</keyword>
<evidence type="ECO:0000313" key="9">
    <source>
        <dbReference type="EMBL" id="EGC32362.1"/>
    </source>
</evidence>